<evidence type="ECO:0000313" key="2">
    <source>
        <dbReference type="EMBL" id="KKR12231.1"/>
    </source>
</evidence>
<dbReference type="STRING" id="1619013.UT41_C0002G0005"/>
<feature type="domain" description="Band 7" evidence="1">
    <location>
        <begin position="30"/>
        <end position="239"/>
    </location>
</feature>
<comment type="caution">
    <text evidence="2">The sequence shown here is derived from an EMBL/GenBank/DDBJ whole genome shotgun (WGS) entry which is preliminary data.</text>
</comment>
<accession>A0A0G0NHF5</accession>
<dbReference type="AlphaFoldDB" id="A0A0G0NHF5"/>
<evidence type="ECO:0000313" key="3">
    <source>
        <dbReference type="Proteomes" id="UP000034665"/>
    </source>
</evidence>
<organism evidence="2 3">
    <name type="scientific">Candidatus Wolfebacteria bacterium GW2011_GWC2_39_22</name>
    <dbReference type="NCBI Taxonomy" id="1619013"/>
    <lineage>
        <taxon>Bacteria</taxon>
        <taxon>Candidatus Wolfeibacteriota</taxon>
    </lineage>
</organism>
<gene>
    <name evidence="2" type="ORF">UT41_C0002G0005</name>
</gene>
<dbReference type="EMBL" id="LBWR01000002">
    <property type="protein sequence ID" value="KKR12231.1"/>
    <property type="molecule type" value="Genomic_DNA"/>
</dbReference>
<dbReference type="PATRIC" id="fig|1619013.3.peg.657"/>
<evidence type="ECO:0000259" key="1">
    <source>
        <dbReference type="Pfam" id="PF01145"/>
    </source>
</evidence>
<protein>
    <recommendedName>
        <fullName evidence="1">Band 7 domain-containing protein</fullName>
    </recommendedName>
</protein>
<dbReference type="Pfam" id="PF01145">
    <property type="entry name" value="Band_7"/>
    <property type="match status" value="1"/>
</dbReference>
<reference evidence="2 3" key="1">
    <citation type="journal article" date="2015" name="Nature">
        <title>rRNA introns, odd ribosomes, and small enigmatic genomes across a large radiation of phyla.</title>
        <authorList>
            <person name="Brown C.T."/>
            <person name="Hug L.A."/>
            <person name="Thomas B.C."/>
            <person name="Sharon I."/>
            <person name="Castelle C.J."/>
            <person name="Singh A."/>
            <person name="Wilkins M.J."/>
            <person name="Williams K.H."/>
            <person name="Banfield J.F."/>
        </authorList>
    </citation>
    <scope>NUCLEOTIDE SEQUENCE [LARGE SCALE GENOMIC DNA]</scope>
</reference>
<dbReference type="InterPro" id="IPR001107">
    <property type="entry name" value="Band_7"/>
</dbReference>
<dbReference type="Proteomes" id="UP000034665">
    <property type="component" value="Unassembled WGS sequence"/>
</dbReference>
<sequence>METLVTAGLWMIGAGSLIWFIAQGICSPIEPDKCRVITRFGKATSAVRGPGVTWIPLKGMWYDFVVLPRIFEVPIKVEFALPDETYPTIAEDVVALVRVADDGGAKLLINGGQEGVTKKVSRIAATEIEEFAADPGEEPKNLDQAKRMKPTFVYRAVKELVDDGVLDALDALPDTEKAKALKKLEADLSDDGESFPMTVFGLELIGFSMGRLVEPPAITEIAMKKKVATEENQIKQEQAVALNGRLKTVAEGMPGASLSDISKVMFTADGTVKPNVNETVVRIERPATADGGHLMDDILAGWVAGNISKASGGTNGGKGKGKS</sequence>
<proteinExistence type="predicted"/>
<name>A0A0G0NHF5_9BACT</name>